<dbReference type="InterPro" id="IPR027417">
    <property type="entry name" value="P-loop_NTPase"/>
</dbReference>
<organism evidence="1 2">
    <name type="scientific">Candidatus Desulfobacillus denitrificans</name>
    <dbReference type="NCBI Taxonomy" id="2608985"/>
    <lineage>
        <taxon>Bacteria</taxon>
        <taxon>Pseudomonadati</taxon>
        <taxon>Pseudomonadota</taxon>
        <taxon>Betaproteobacteria</taxon>
        <taxon>Candidatus Desulfobacillus</taxon>
    </lineage>
</organism>
<dbReference type="Proteomes" id="UP000662914">
    <property type="component" value="Chromosome"/>
</dbReference>
<dbReference type="EMBL" id="AP021857">
    <property type="protein sequence ID" value="BBO21437.1"/>
    <property type="molecule type" value="Genomic_DNA"/>
</dbReference>
<dbReference type="AlphaFoldDB" id="A0A809RYM0"/>
<dbReference type="Gene3D" id="3.40.50.300">
    <property type="entry name" value="P-loop containing nucleotide triphosphate hydrolases"/>
    <property type="match status" value="1"/>
</dbReference>
<dbReference type="SUPFAM" id="SSF52540">
    <property type="entry name" value="P-loop containing nucleoside triphosphate hydrolases"/>
    <property type="match status" value="1"/>
</dbReference>
<name>A0A809RYM0_9PROT</name>
<evidence type="ECO:0000313" key="1">
    <source>
        <dbReference type="EMBL" id="BBO21437.1"/>
    </source>
</evidence>
<dbReference type="KEGG" id="ddz:DSYM_21360"/>
<evidence type="ECO:0008006" key="3">
    <source>
        <dbReference type="Google" id="ProtNLM"/>
    </source>
</evidence>
<gene>
    <name evidence="1" type="ORF">DSYM_21360</name>
</gene>
<evidence type="ECO:0000313" key="2">
    <source>
        <dbReference type="Proteomes" id="UP000662914"/>
    </source>
</evidence>
<sequence length="266" mass="27935">MASLFEDQAAGLRKLFAGARGPTGVAFAGSVERGALVAALARALASAGKEVLVIDERGGAGNVTDAFGLRSRFDLLQAVNRDVPAAQVLLRPEPAIRLLPAARAARRHARLGAMERRALAEWLRRLRKDVDFVLADTAPHPGADFLPQPQRIVVALSPEGAAVTQAYAQIKRLAQERGCRRFGIAVLGPADPAEGRTVFDNLREVAGRHLGAELELIGATGRCGDAAGLAQALAESLLDAPRMAAPKGFSAARPLFEGAKAAHPVV</sequence>
<reference evidence="1" key="1">
    <citation type="journal article" name="DNA Res.">
        <title>The physiological potential of anammox bacteria as revealed by their core genome structure.</title>
        <authorList>
            <person name="Okubo T."/>
            <person name="Toyoda A."/>
            <person name="Fukuhara K."/>
            <person name="Uchiyama I."/>
            <person name="Harigaya Y."/>
            <person name="Kuroiwa M."/>
            <person name="Suzuki T."/>
            <person name="Murakami Y."/>
            <person name="Suwa Y."/>
            <person name="Takami H."/>
        </authorList>
    </citation>
    <scope>NUCLEOTIDE SEQUENCE</scope>
    <source>
        <strain evidence="1">317325-3</strain>
    </source>
</reference>
<accession>A0A809RYM0</accession>
<protein>
    <recommendedName>
        <fullName evidence="3">CobQ/CobB/MinD/ParA nucleotide binding domain-containing protein</fullName>
    </recommendedName>
</protein>
<proteinExistence type="predicted"/>